<feature type="non-terminal residue" evidence="2">
    <location>
        <position position="1"/>
    </location>
</feature>
<gene>
    <name evidence="2" type="ORF">GSLYS_00011055001</name>
</gene>
<proteinExistence type="predicted"/>
<feature type="compositionally biased region" description="Acidic residues" evidence="1">
    <location>
        <begin position="277"/>
        <end position="291"/>
    </location>
</feature>
<name>A0AAV2HSS3_LYMST</name>
<dbReference type="AlphaFoldDB" id="A0AAV2HSS3"/>
<evidence type="ECO:0000313" key="2">
    <source>
        <dbReference type="EMBL" id="CAL1537142.1"/>
    </source>
</evidence>
<feature type="region of interest" description="Disordered" evidence="1">
    <location>
        <begin position="1"/>
        <end position="66"/>
    </location>
</feature>
<comment type="caution">
    <text evidence="2">The sequence shown here is derived from an EMBL/GenBank/DDBJ whole genome shotgun (WGS) entry which is preliminary data.</text>
</comment>
<sequence length="308" mass="32868">EIPSEENTDGGQTSVQSHLDDPPKTPDCIHNLRESVLPSIDAGVESEVSTSPSDLTSGRGEQDDQQGIALTICSVVSLNEDLVVSESSPTEKTDDINQPPAGCSLKGNVEEVKLVGTESMSSTSVEGSKGHSLADSDASKPNSVGDLSDTDDVVLVEETPKRDEGDSSVDKEENIKMITCSKEREEISLLEDTSSSEKEVQGETISSVESDLPATSVPEAQGSFQCLEAQQQDISSKTGDQGDNSLNEAENVPVSDVFTVGQTKSDEAAKAASSDTETNDQDNDEIEEDEDAFKSIFRICDKMLRNDK</sequence>
<feature type="compositionally biased region" description="Polar residues" evidence="1">
    <location>
        <begin position="47"/>
        <end position="56"/>
    </location>
</feature>
<reference evidence="2 3" key="1">
    <citation type="submission" date="2024-04" db="EMBL/GenBank/DDBJ databases">
        <authorList>
            <consortium name="Genoscope - CEA"/>
            <person name="William W."/>
        </authorList>
    </citation>
    <scope>NUCLEOTIDE SEQUENCE [LARGE SCALE GENOMIC DNA]</scope>
</reference>
<feature type="compositionally biased region" description="Basic and acidic residues" evidence="1">
    <location>
        <begin position="158"/>
        <end position="187"/>
    </location>
</feature>
<organism evidence="2 3">
    <name type="scientific">Lymnaea stagnalis</name>
    <name type="common">Great pond snail</name>
    <name type="synonym">Helix stagnalis</name>
    <dbReference type="NCBI Taxonomy" id="6523"/>
    <lineage>
        <taxon>Eukaryota</taxon>
        <taxon>Metazoa</taxon>
        <taxon>Spiralia</taxon>
        <taxon>Lophotrochozoa</taxon>
        <taxon>Mollusca</taxon>
        <taxon>Gastropoda</taxon>
        <taxon>Heterobranchia</taxon>
        <taxon>Euthyneura</taxon>
        <taxon>Panpulmonata</taxon>
        <taxon>Hygrophila</taxon>
        <taxon>Lymnaeoidea</taxon>
        <taxon>Lymnaeidae</taxon>
        <taxon>Lymnaea</taxon>
    </lineage>
</organism>
<dbReference type="Proteomes" id="UP001497497">
    <property type="component" value="Unassembled WGS sequence"/>
</dbReference>
<accession>A0AAV2HSS3</accession>
<evidence type="ECO:0000313" key="3">
    <source>
        <dbReference type="Proteomes" id="UP001497497"/>
    </source>
</evidence>
<evidence type="ECO:0000256" key="1">
    <source>
        <dbReference type="SAM" id="MobiDB-lite"/>
    </source>
</evidence>
<keyword evidence="3" id="KW-1185">Reference proteome</keyword>
<protein>
    <submittedName>
        <fullName evidence="2">Uncharacterized protein</fullName>
    </submittedName>
</protein>
<feature type="compositionally biased region" description="Basic and acidic residues" evidence="1">
    <location>
        <begin position="128"/>
        <end position="138"/>
    </location>
</feature>
<feature type="region of interest" description="Disordered" evidence="1">
    <location>
        <begin position="84"/>
        <end position="291"/>
    </location>
</feature>
<feature type="compositionally biased region" description="Polar residues" evidence="1">
    <location>
        <begin position="222"/>
        <end position="248"/>
    </location>
</feature>
<dbReference type="EMBL" id="CAXITT010000251">
    <property type="protein sequence ID" value="CAL1537142.1"/>
    <property type="molecule type" value="Genomic_DNA"/>
</dbReference>
<feature type="non-terminal residue" evidence="2">
    <location>
        <position position="308"/>
    </location>
</feature>